<dbReference type="AlphaFoldDB" id="A0A834Y505"/>
<dbReference type="PANTHER" id="PTHR12001">
    <property type="entry name" value="GERANYLGERANYL PYROPHOSPHATE SYNTHASE"/>
    <property type="match status" value="1"/>
</dbReference>
<evidence type="ECO:0000313" key="3">
    <source>
        <dbReference type="Proteomes" id="UP000639338"/>
    </source>
</evidence>
<dbReference type="GO" id="GO:1990234">
    <property type="term" value="C:transferase complex"/>
    <property type="evidence" value="ECO:0007669"/>
    <property type="project" value="TreeGrafter"/>
</dbReference>
<dbReference type="GO" id="GO:0005739">
    <property type="term" value="C:mitochondrion"/>
    <property type="evidence" value="ECO:0007669"/>
    <property type="project" value="TreeGrafter"/>
</dbReference>
<dbReference type="Proteomes" id="UP000639338">
    <property type="component" value="Unassembled WGS sequence"/>
</dbReference>
<dbReference type="EMBL" id="JACMRX010000001">
    <property type="protein sequence ID" value="KAF7997284.1"/>
    <property type="molecule type" value="Genomic_DNA"/>
</dbReference>
<evidence type="ECO:0000313" key="2">
    <source>
        <dbReference type="EMBL" id="KAF7997284.1"/>
    </source>
</evidence>
<dbReference type="Gene3D" id="1.10.600.10">
    <property type="entry name" value="Farnesyl Diphosphate Synthase"/>
    <property type="match status" value="1"/>
</dbReference>
<reference evidence="2 3" key="1">
    <citation type="submission" date="2020-08" db="EMBL/GenBank/DDBJ databases">
        <title>Aphidius gifuensis genome sequencing and assembly.</title>
        <authorList>
            <person name="Du Z."/>
        </authorList>
    </citation>
    <scope>NUCLEOTIDE SEQUENCE [LARGE SCALE GENOMIC DNA]</scope>
    <source>
        <strain evidence="2">YNYX2018</strain>
        <tissue evidence="2">Adults</tissue>
    </source>
</reference>
<keyword evidence="3" id="KW-1185">Reference proteome</keyword>
<dbReference type="OrthoDB" id="9983019at2759"/>
<dbReference type="SUPFAM" id="SSF48576">
    <property type="entry name" value="Terpenoid synthases"/>
    <property type="match status" value="1"/>
</dbReference>
<accession>A0A834Y505</accession>
<name>A0A834Y505_APHGI</name>
<dbReference type="Pfam" id="PF00348">
    <property type="entry name" value="polyprenyl_synt"/>
    <property type="match status" value="1"/>
</dbReference>
<dbReference type="PANTHER" id="PTHR12001:SF55">
    <property type="entry name" value="ALL TRANS-POLYPRENYL-DIPHOSPHATE SYNTHASE PDSS2"/>
    <property type="match status" value="1"/>
</dbReference>
<comment type="caution">
    <text evidence="2">The sequence shown here is derived from an EMBL/GenBank/DDBJ whole genome shotgun (WGS) entry which is preliminary data.</text>
</comment>
<protein>
    <submittedName>
        <fullName evidence="2">Uncharacterized protein</fullName>
    </submittedName>
</protein>
<keyword evidence="1" id="KW-0808">Transferase</keyword>
<dbReference type="GO" id="GO:0006744">
    <property type="term" value="P:ubiquinone biosynthetic process"/>
    <property type="evidence" value="ECO:0007669"/>
    <property type="project" value="TreeGrafter"/>
</dbReference>
<dbReference type="GO" id="GO:0042811">
    <property type="term" value="P:pheromone biosynthetic process"/>
    <property type="evidence" value="ECO:0007669"/>
    <property type="project" value="UniProtKB-ARBA"/>
</dbReference>
<comment type="similarity">
    <text evidence="1">Belongs to the FPP/GGPP synthase family.</text>
</comment>
<dbReference type="GO" id="GO:0004659">
    <property type="term" value="F:prenyltransferase activity"/>
    <property type="evidence" value="ECO:0007669"/>
    <property type="project" value="InterPro"/>
</dbReference>
<organism evidence="2 3">
    <name type="scientific">Aphidius gifuensis</name>
    <name type="common">Parasitoid wasp</name>
    <dbReference type="NCBI Taxonomy" id="684658"/>
    <lineage>
        <taxon>Eukaryota</taxon>
        <taxon>Metazoa</taxon>
        <taxon>Ecdysozoa</taxon>
        <taxon>Arthropoda</taxon>
        <taxon>Hexapoda</taxon>
        <taxon>Insecta</taxon>
        <taxon>Pterygota</taxon>
        <taxon>Neoptera</taxon>
        <taxon>Endopterygota</taxon>
        <taxon>Hymenoptera</taxon>
        <taxon>Apocrita</taxon>
        <taxon>Ichneumonoidea</taxon>
        <taxon>Braconidae</taxon>
        <taxon>Aphidiinae</taxon>
        <taxon>Aphidius</taxon>
    </lineage>
</organism>
<dbReference type="InterPro" id="IPR008949">
    <property type="entry name" value="Isoprenoid_synthase_dom_sf"/>
</dbReference>
<dbReference type="InterPro" id="IPR000092">
    <property type="entry name" value="Polyprenyl_synt"/>
</dbReference>
<evidence type="ECO:0000256" key="1">
    <source>
        <dbReference type="RuleBase" id="RU004466"/>
    </source>
</evidence>
<sequence>MSINNAVYSIVKKTNIINNKLLILNDKYSLLFKKKSCNYSTAKSKSEIDYSKTYPILYGTKLTNDKPDWNRAVTEAEKVVGYPTSFLSLRWLLSDEIANVALHLRKLVGSHHPLLKTAKSLMYNGRNNMQAWGLVVLLVSKAAGQLNSTDLDDDKSSGVLNKQRGLAEVTEMIRTSHLVHKGLVNIQSNTKKTNNEIDDLTFGNKIALLSGDYLLGNSSAELANLRNQELIELMSSSVRDLSEAEFMGRRDLQNNPLPSIPPKNIDGYAIREWTIQNLLSGAALLGKSCQGTLILAGHDKQMQRQGFRFGKNLALAWQACLDLSPFIGNVQTQNLSFNLCSAPVMFHIEHDPSILIEINKGLKSIDNVDYEKIHDIIIDGPGIELTKQLQRDHAEKALEVLSVFDDNDARQALTNIIIAMGDF</sequence>
<gene>
    <name evidence="2" type="ORF">HCN44_005561</name>
</gene>
<proteinExistence type="inferred from homology"/>
<dbReference type="GO" id="GO:0008299">
    <property type="term" value="P:isoprenoid biosynthetic process"/>
    <property type="evidence" value="ECO:0007669"/>
    <property type="project" value="InterPro"/>
</dbReference>